<comment type="similarity">
    <text evidence="7">Belongs to the binding-protein-dependent transport system permease family.</text>
</comment>
<keyword evidence="6 7" id="KW-0472">Membrane</keyword>
<dbReference type="PROSITE" id="PS50928">
    <property type="entry name" value="ABC_TM1"/>
    <property type="match status" value="1"/>
</dbReference>
<feature type="transmembrane region" description="Helical" evidence="7">
    <location>
        <begin position="191"/>
        <end position="216"/>
    </location>
</feature>
<keyword evidence="5 7" id="KW-1133">Transmembrane helix</keyword>
<dbReference type="AlphaFoldDB" id="A7NFB5"/>
<feature type="transmembrane region" description="Helical" evidence="7">
    <location>
        <begin position="254"/>
        <end position="276"/>
    </location>
</feature>
<dbReference type="KEGG" id="rca:Rcas_0480"/>
<dbReference type="PANTHER" id="PTHR32243">
    <property type="entry name" value="MALTOSE TRANSPORT SYSTEM PERMEASE-RELATED"/>
    <property type="match status" value="1"/>
</dbReference>
<evidence type="ECO:0000256" key="1">
    <source>
        <dbReference type="ARBA" id="ARBA00004651"/>
    </source>
</evidence>
<evidence type="ECO:0000256" key="4">
    <source>
        <dbReference type="ARBA" id="ARBA00022692"/>
    </source>
</evidence>
<dbReference type="OrthoDB" id="27560at2"/>
<dbReference type="Pfam" id="PF00528">
    <property type="entry name" value="BPD_transp_1"/>
    <property type="match status" value="1"/>
</dbReference>
<dbReference type="PANTHER" id="PTHR32243:SF18">
    <property type="entry name" value="INNER MEMBRANE ABC TRANSPORTER PERMEASE PROTEIN YCJP"/>
    <property type="match status" value="1"/>
</dbReference>
<dbReference type="CDD" id="cd06261">
    <property type="entry name" value="TM_PBP2"/>
    <property type="match status" value="1"/>
</dbReference>
<feature type="domain" description="ABC transmembrane type-1" evidence="8">
    <location>
        <begin position="78"/>
        <end position="271"/>
    </location>
</feature>
<dbReference type="SUPFAM" id="SSF161098">
    <property type="entry name" value="MetI-like"/>
    <property type="match status" value="1"/>
</dbReference>
<dbReference type="InterPro" id="IPR035906">
    <property type="entry name" value="MetI-like_sf"/>
</dbReference>
<proteinExistence type="inferred from homology"/>
<dbReference type="EMBL" id="CP000804">
    <property type="protein sequence ID" value="ABU56610.1"/>
    <property type="molecule type" value="Genomic_DNA"/>
</dbReference>
<feature type="transmembrane region" description="Helical" evidence="7">
    <location>
        <begin position="21"/>
        <end position="40"/>
    </location>
</feature>
<evidence type="ECO:0000313" key="9">
    <source>
        <dbReference type="EMBL" id="ABU56610.1"/>
    </source>
</evidence>
<keyword evidence="10" id="KW-1185">Reference proteome</keyword>
<accession>A7NFB5</accession>
<evidence type="ECO:0000256" key="3">
    <source>
        <dbReference type="ARBA" id="ARBA00022475"/>
    </source>
</evidence>
<keyword evidence="3" id="KW-1003">Cell membrane</keyword>
<dbReference type="RefSeq" id="WP_011998013.1">
    <property type="nucleotide sequence ID" value="NC_009767.1"/>
</dbReference>
<evidence type="ECO:0000256" key="7">
    <source>
        <dbReference type="RuleBase" id="RU363032"/>
    </source>
</evidence>
<dbReference type="InterPro" id="IPR000515">
    <property type="entry name" value="MetI-like"/>
</dbReference>
<dbReference type="eggNOG" id="COG0395">
    <property type="taxonomic scope" value="Bacteria"/>
</dbReference>
<dbReference type="InterPro" id="IPR050901">
    <property type="entry name" value="BP-dep_ABC_trans_perm"/>
</dbReference>
<dbReference type="GO" id="GO:0055085">
    <property type="term" value="P:transmembrane transport"/>
    <property type="evidence" value="ECO:0007669"/>
    <property type="project" value="InterPro"/>
</dbReference>
<feature type="transmembrane region" description="Helical" evidence="7">
    <location>
        <begin position="82"/>
        <end position="104"/>
    </location>
</feature>
<evidence type="ECO:0000259" key="8">
    <source>
        <dbReference type="PROSITE" id="PS50928"/>
    </source>
</evidence>
<dbReference type="Proteomes" id="UP000000263">
    <property type="component" value="Chromosome"/>
</dbReference>
<reference evidence="9 10" key="1">
    <citation type="submission" date="2007-08" db="EMBL/GenBank/DDBJ databases">
        <title>Complete sequence of Roseiflexus castenholzii DSM 13941.</title>
        <authorList>
            <consortium name="US DOE Joint Genome Institute"/>
            <person name="Copeland A."/>
            <person name="Lucas S."/>
            <person name="Lapidus A."/>
            <person name="Barry K."/>
            <person name="Glavina del Rio T."/>
            <person name="Dalin E."/>
            <person name="Tice H."/>
            <person name="Pitluck S."/>
            <person name="Thompson L.S."/>
            <person name="Brettin T."/>
            <person name="Bruce D."/>
            <person name="Detter J.C."/>
            <person name="Han C."/>
            <person name="Tapia R."/>
            <person name="Schmutz J."/>
            <person name="Larimer F."/>
            <person name="Land M."/>
            <person name="Hauser L."/>
            <person name="Kyrpides N."/>
            <person name="Mikhailova N."/>
            <person name="Bryant D.A."/>
            <person name="Hanada S."/>
            <person name="Tsukatani Y."/>
            <person name="Richardson P."/>
        </authorList>
    </citation>
    <scope>NUCLEOTIDE SEQUENCE [LARGE SCALE GENOMIC DNA]</scope>
    <source>
        <strain evidence="10">DSM 13941 / HLO8</strain>
    </source>
</reference>
<dbReference type="Gene3D" id="1.10.3720.10">
    <property type="entry name" value="MetI-like"/>
    <property type="match status" value="1"/>
</dbReference>
<gene>
    <name evidence="9" type="ordered locus">Rcas_0480</name>
</gene>
<keyword evidence="2 7" id="KW-0813">Transport</keyword>
<evidence type="ECO:0000256" key="2">
    <source>
        <dbReference type="ARBA" id="ARBA00022448"/>
    </source>
</evidence>
<evidence type="ECO:0000256" key="6">
    <source>
        <dbReference type="ARBA" id="ARBA00023136"/>
    </source>
</evidence>
<protein>
    <submittedName>
        <fullName evidence="9">Binding-protein-dependent transport systems inner membrane component</fullName>
    </submittedName>
</protein>
<dbReference type="HOGENOM" id="CLU_016047_1_2_0"/>
<evidence type="ECO:0000256" key="5">
    <source>
        <dbReference type="ARBA" id="ARBA00022989"/>
    </source>
</evidence>
<organism evidence="9 10">
    <name type="scientific">Roseiflexus castenholzii (strain DSM 13941 / HLO8)</name>
    <dbReference type="NCBI Taxonomy" id="383372"/>
    <lineage>
        <taxon>Bacteria</taxon>
        <taxon>Bacillati</taxon>
        <taxon>Chloroflexota</taxon>
        <taxon>Chloroflexia</taxon>
        <taxon>Chloroflexales</taxon>
        <taxon>Roseiflexineae</taxon>
        <taxon>Roseiflexaceae</taxon>
        <taxon>Roseiflexus</taxon>
    </lineage>
</organism>
<keyword evidence="4 7" id="KW-0812">Transmembrane</keyword>
<name>A7NFB5_ROSCS</name>
<feature type="transmembrane region" description="Helical" evidence="7">
    <location>
        <begin position="113"/>
        <end position="135"/>
    </location>
</feature>
<comment type="subcellular location">
    <subcellularLocation>
        <location evidence="1 7">Cell membrane</location>
        <topology evidence="1 7">Multi-pass membrane protein</topology>
    </subcellularLocation>
</comment>
<sequence>MAVTIQRYHQRRFHAGLIAKHAVINLGVVIILLPLIWVLLMSVKSLPESYTTNFWPRQFDFSHYGFVLTRIQTLPQNMFNSIFVTLATVAITTFCAILGGYALVHVRLPGRMLLIWLLIASLFFPTRLLSLISIYEIQRQLGLLNTVVGLIFPYVTLNLAVSILIMRGIFEQLPHELVEASRIDGCGPWRTLFLVLLPLLLNGIVVVSMVNFVGVWGEYLLAVTLTNDQATRTLPVVLASAHSGMGQWAYPRIAAVYVIAVTPGIIIFALFQRLYFKGLTEGAIKL</sequence>
<dbReference type="STRING" id="383372.Rcas_0480"/>
<feature type="transmembrane region" description="Helical" evidence="7">
    <location>
        <begin position="147"/>
        <end position="170"/>
    </location>
</feature>
<dbReference type="GO" id="GO:0005886">
    <property type="term" value="C:plasma membrane"/>
    <property type="evidence" value="ECO:0007669"/>
    <property type="project" value="UniProtKB-SubCell"/>
</dbReference>
<evidence type="ECO:0000313" key="10">
    <source>
        <dbReference type="Proteomes" id="UP000000263"/>
    </source>
</evidence>